<gene>
    <name evidence="11" type="ORF">RF11_00285</name>
</gene>
<dbReference type="OMA" id="HECINGE"/>
<evidence type="ECO:0000256" key="7">
    <source>
        <dbReference type="ARBA" id="ARBA00023146"/>
    </source>
</evidence>
<evidence type="ECO:0000256" key="8">
    <source>
        <dbReference type="ARBA" id="ARBA00030268"/>
    </source>
</evidence>
<accession>A0A0C2J9G5</accession>
<dbReference type="FunFam" id="1.10.240.10:FF:000007">
    <property type="entry name" value="Tryptophan--tRNA ligase"/>
    <property type="match status" value="1"/>
</dbReference>
<dbReference type="PANTHER" id="PTHR10055">
    <property type="entry name" value="TRYPTOPHANYL-TRNA SYNTHETASE"/>
    <property type="match status" value="1"/>
</dbReference>
<sequence>MLINVLQFLGLQMLIMLVGFITEVGKYAFASIQAAPSFSSSFPHIFKSGCVPCLIPCAVDQDPYFRLTRDIAPRLHYPKPALIHSKFIPALQGAKTKMSSSDELSSIYLSDSANSIAKKIRKYAFSGGKDTVEEQRKHGADLDVDVSIAYLNYFMEDEQRLEKIKNDYKAGQLLTGEVKNILIECIQKIVDNHQRAKNNISSDDILKFTSFK</sequence>
<comment type="catalytic activity">
    <reaction evidence="9">
        <text>tRNA(Trp) + L-tryptophan + ATP = L-tryptophyl-tRNA(Trp) + AMP + diphosphate + H(+)</text>
        <dbReference type="Rhea" id="RHEA:24080"/>
        <dbReference type="Rhea" id="RHEA-COMP:9671"/>
        <dbReference type="Rhea" id="RHEA-COMP:9705"/>
        <dbReference type="ChEBI" id="CHEBI:15378"/>
        <dbReference type="ChEBI" id="CHEBI:30616"/>
        <dbReference type="ChEBI" id="CHEBI:33019"/>
        <dbReference type="ChEBI" id="CHEBI:57912"/>
        <dbReference type="ChEBI" id="CHEBI:78442"/>
        <dbReference type="ChEBI" id="CHEBI:78535"/>
        <dbReference type="ChEBI" id="CHEBI:456215"/>
        <dbReference type="EC" id="6.1.1.2"/>
    </reaction>
</comment>
<dbReference type="GO" id="GO:0005524">
    <property type="term" value="F:ATP binding"/>
    <property type="evidence" value="ECO:0007669"/>
    <property type="project" value="UniProtKB-KW"/>
</dbReference>
<dbReference type="GO" id="GO:0005737">
    <property type="term" value="C:cytoplasm"/>
    <property type="evidence" value="ECO:0007669"/>
    <property type="project" value="TreeGrafter"/>
</dbReference>
<keyword evidence="6 10" id="KW-0648">Protein biosynthesis</keyword>
<dbReference type="FunFam" id="3.40.50.620:FF:000654">
    <property type="entry name" value="Protein CBR-WARS-1"/>
    <property type="match status" value="1"/>
</dbReference>
<evidence type="ECO:0000256" key="6">
    <source>
        <dbReference type="ARBA" id="ARBA00022917"/>
    </source>
</evidence>
<keyword evidence="5 10" id="KW-0067">ATP-binding</keyword>
<proteinExistence type="inferred from homology"/>
<comment type="similarity">
    <text evidence="1 10">Belongs to the class-I aminoacyl-tRNA synthetase family.</text>
</comment>
<keyword evidence="3 10" id="KW-0436">Ligase</keyword>
<keyword evidence="12" id="KW-1185">Reference proteome</keyword>
<dbReference type="SUPFAM" id="SSF52374">
    <property type="entry name" value="Nucleotidylyl transferase"/>
    <property type="match status" value="1"/>
</dbReference>
<evidence type="ECO:0000256" key="9">
    <source>
        <dbReference type="ARBA" id="ARBA00049929"/>
    </source>
</evidence>
<dbReference type="InterPro" id="IPR002305">
    <property type="entry name" value="aa-tRNA-synth_Ic"/>
</dbReference>
<dbReference type="Proteomes" id="UP000031668">
    <property type="component" value="Unassembled WGS sequence"/>
</dbReference>
<dbReference type="Gene3D" id="1.10.240.10">
    <property type="entry name" value="Tyrosyl-Transfer RNA Synthetase"/>
    <property type="match status" value="1"/>
</dbReference>
<evidence type="ECO:0000256" key="2">
    <source>
        <dbReference type="ARBA" id="ARBA00013161"/>
    </source>
</evidence>
<dbReference type="InterPro" id="IPR002306">
    <property type="entry name" value="Trp-tRNA-ligase"/>
</dbReference>
<dbReference type="PANTHER" id="PTHR10055:SF1">
    <property type="entry name" value="TRYPTOPHAN--TRNA LIGASE, CYTOPLASMIC"/>
    <property type="match status" value="1"/>
</dbReference>
<dbReference type="EMBL" id="JWZT01003729">
    <property type="protein sequence ID" value="KII65768.1"/>
    <property type="molecule type" value="Genomic_DNA"/>
</dbReference>
<evidence type="ECO:0000256" key="10">
    <source>
        <dbReference type="RuleBase" id="RU363036"/>
    </source>
</evidence>
<keyword evidence="7 10" id="KW-0030">Aminoacyl-tRNA synthetase</keyword>
<dbReference type="PRINTS" id="PR01039">
    <property type="entry name" value="TRNASYNTHTRP"/>
</dbReference>
<dbReference type="EC" id="6.1.1.2" evidence="2"/>
<dbReference type="AlphaFoldDB" id="A0A0C2J9G5"/>
<protein>
    <recommendedName>
        <fullName evidence="2">tryptophan--tRNA ligase</fullName>
        <ecNumber evidence="2">6.1.1.2</ecNumber>
    </recommendedName>
    <alternativeName>
        <fullName evidence="8">Tryptophanyl-tRNA synthetase</fullName>
    </alternativeName>
</protein>
<organism evidence="11 12">
    <name type="scientific">Thelohanellus kitauei</name>
    <name type="common">Myxosporean</name>
    <dbReference type="NCBI Taxonomy" id="669202"/>
    <lineage>
        <taxon>Eukaryota</taxon>
        <taxon>Metazoa</taxon>
        <taxon>Cnidaria</taxon>
        <taxon>Myxozoa</taxon>
        <taxon>Myxosporea</taxon>
        <taxon>Bivalvulida</taxon>
        <taxon>Platysporina</taxon>
        <taxon>Myxobolidae</taxon>
        <taxon>Thelohanellus</taxon>
    </lineage>
</organism>
<reference evidence="11 12" key="1">
    <citation type="journal article" date="2014" name="Genome Biol. Evol.">
        <title>The genome of the myxosporean Thelohanellus kitauei shows adaptations to nutrient acquisition within its fish host.</title>
        <authorList>
            <person name="Yang Y."/>
            <person name="Xiong J."/>
            <person name="Zhou Z."/>
            <person name="Huo F."/>
            <person name="Miao W."/>
            <person name="Ran C."/>
            <person name="Liu Y."/>
            <person name="Zhang J."/>
            <person name="Feng J."/>
            <person name="Wang M."/>
            <person name="Wang M."/>
            <person name="Wang L."/>
            <person name="Yao B."/>
        </authorList>
    </citation>
    <scope>NUCLEOTIDE SEQUENCE [LARGE SCALE GENOMIC DNA]</scope>
    <source>
        <strain evidence="11">Wuqing</strain>
    </source>
</reference>
<dbReference type="InterPro" id="IPR014729">
    <property type="entry name" value="Rossmann-like_a/b/a_fold"/>
</dbReference>
<dbReference type="GO" id="GO:0006436">
    <property type="term" value="P:tryptophanyl-tRNA aminoacylation"/>
    <property type="evidence" value="ECO:0007669"/>
    <property type="project" value="InterPro"/>
</dbReference>
<dbReference type="OrthoDB" id="10261385at2759"/>
<keyword evidence="4 10" id="KW-0547">Nucleotide-binding</keyword>
<evidence type="ECO:0000256" key="4">
    <source>
        <dbReference type="ARBA" id="ARBA00022741"/>
    </source>
</evidence>
<dbReference type="Gene3D" id="3.40.50.620">
    <property type="entry name" value="HUPs"/>
    <property type="match status" value="1"/>
</dbReference>
<dbReference type="GO" id="GO:0004830">
    <property type="term" value="F:tryptophan-tRNA ligase activity"/>
    <property type="evidence" value="ECO:0007669"/>
    <property type="project" value="UniProtKB-EC"/>
</dbReference>
<evidence type="ECO:0000256" key="1">
    <source>
        <dbReference type="ARBA" id="ARBA00005594"/>
    </source>
</evidence>
<evidence type="ECO:0000313" key="12">
    <source>
        <dbReference type="Proteomes" id="UP000031668"/>
    </source>
</evidence>
<dbReference type="Pfam" id="PF00579">
    <property type="entry name" value="tRNA-synt_1b"/>
    <property type="match status" value="1"/>
</dbReference>
<comment type="caution">
    <text evidence="11">The sequence shown here is derived from an EMBL/GenBank/DDBJ whole genome shotgun (WGS) entry which is preliminary data.</text>
</comment>
<evidence type="ECO:0000256" key="3">
    <source>
        <dbReference type="ARBA" id="ARBA00022598"/>
    </source>
</evidence>
<name>A0A0C2J9G5_THEKT</name>
<evidence type="ECO:0000256" key="5">
    <source>
        <dbReference type="ARBA" id="ARBA00022840"/>
    </source>
</evidence>
<evidence type="ECO:0000313" key="11">
    <source>
        <dbReference type="EMBL" id="KII65768.1"/>
    </source>
</evidence>